<evidence type="ECO:0000256" key="11">
    <source>
        <dbReference type="ARBA" id="ARBA00023136"/>
    </source>
</evidence>
<accession>A0A6A6LLB7</accession>
<evidence type="ECO:0000256" key="5">
    <source>
        <dbReference type="ARBA" id="ARBA00022679"/>
    </source>
</evidence>
<comment type="subcellular location">
    <subcellularLocation>
        <location evidence="1">Cell membrane</location>
        <topology evidence="1">Single-pass membrane protein</topology>
    </subcellularLocation>
</comment>
<dbReference type="GO" id="GO:0005886">
    <property type="term" value="C:plasma membrane"/>
    <property type="evidence" value="ECO:0007669"/>
    <property type="project" value="UniProtKB-SubCell"/>
</dbReference>
<dbReference type="InterPro" id="IPR000719">
    <property type="entry name" value="Prot_kinase_dom"/>
</dbReference>
<dbReference type="AlphaFoldDB" id="A0A6A6LLB7"/>
<feature type="domain" description="Protein kinase" evidence="14">
    <location>
        <begin position="40"/>
        <end position="248"/>
    </location>
</feature>
<dbReference type="InterPro" id="IPR011009">
    <property type="entry name" value="Kinase-like_dom_sf"/>
</dbReference>
<sequence length="248" mass="28551">MTPVSCICGLWNRRRNANHHPIAGVRTFSHKELAKATGYFDKDNLLGTGTCGEVYKGKLPNGEVVAIKRLRHQDDQEKEEMARRQYKEEAEILSRIDPHQNIVKVLGYCSNKANRSLVYEFVPKNSLSSHLHGKFAQLEDNVRLVNWAIFRLKRVLDDTDIANLDSENYNDLVDPKLLKNYDKMQMNQMIYCVAACVYKPMTSRPKMSQVVEVLKGKPKDYIWLKNDSKYLYKGSPYTSLTEEAIDDS</sequence>
<keyword evidence="10" id="KW-1133">Transmembrane helix</keyword>
<dbReference type="Pfam" id="PF00069">
    <property type="entry name" value="Pkinase"/>
    <property type="match status" value="1"/>
</dbReference>
<dbReference type="PROSITE" id="PS50011">
    <property type="entry name" value="PROTEIN_KINASE_DOM"/>
    <property type="match status" value="1"/>
</dbReference>
<dbReference type="Proteomes" id="UP000467840">
    <property type="component" value="Chromosome 4"/>
</dbReference>
<gene>
    <name evidence="15" type="ORF">GH714_022005</name>
</gene>
<evidence type="ECO:0000256" key="6">
    <source>
        <dbReference type="ARBA" id="ARBA00022692"/>
    </source>
</evidence>
<dbReference type="PANTHER" id="PTHR47982:SF40">
    <property type="entry name" value="NON-SPECIFIC SERINE_THREONINE PROTEIN KINASE"/>
    <property type="match status" value="1"/>
</dbReference>
<keyword evidence="5" id="KW-0808">Transferase</keyword>
<keyword evidence="6" id="KW-0812">Transmembrane</keyword>
<dbReference type="SUPFAM" id="SSF56112">
    <property type="entry name" value="Protein kinase-like (PK-like)"/>
    <property type="match status" value="1"/>
</dbReference>
<dbReference type="GO" id="GO:0005524">
    <property type="term" value="F:ATP binding"/>
    <property type="evidence" value="ECO:0007669"/>
    <property type="project" value="UniProtKB-KW"/>
</dbReference>
<dbReference type="Gene3D" id="3.30.200.20">
    <property type="entry name" value="Phosphorylase Kinase, domain 1"/>
    <property type="match status" value="1"/>
</dbReference>
<name>A0A6A6LLB7_HEVBR</name>
<keyword evidence="8" id="KW-0418">Kinase</keyword>
<keyword evidence="11" id="KW-0472">Membrane</keyword>
<dbReference type="PANTHER" id="PTHR47982">
    <property type="entry name" value="PROLINE-RICH RECEPTOR-LIKE PROTEIN KINASE PERK4"/>
    <property type="match status" value="1"/>
</dbReference>
<keyword evidence="7" id="KW-0547">Nucleotide-binding</keyword>
<evidence type="ECO:0000256" key="8">
    <source>
        <dbReference type="ARBA" id="ARBA00022777"/>
    </source>
</evidence>
<proteinExistence type="predicted"/>
<evidence type="ECO:0000256" key="9">
    <source>
        <dbReference type="ARBA" id="ARBA00022840"/>
    </source>
</evidence>
<keyword evidence="4" id="KW-0723">Serine/threonine-protein kinase</keyword>
<dbReference type="InterPro" id="IPR047117">
    <property type="entry name" value="PERK1-13-like"/>
</dbReference>
<organism evidence="15 16">
    <name type="scientific">Hevea brasiliensis</name>
    <name type="common">Para rubber tree</name>
    <name type="synonym">Siphonia brasiliensis</name>
    <dbReference type="NCBI Taxonomy" id="3981"/>
    <lineage>
        <taxon>Eukaryota</taxon>
        <taxon>Viridiplantae</taxon>
        <taxon>Streptophyta</taxon>
        <taxon>Embryophyta</taxon>
        <taxon>Tracheophyta</taxon>
        <taxon>Spermatophyta</taxon>
        <taxon>Magnoliopsida</taxon>
        <taxon>eudicotyledons</taxon>
        <taxon>Gunneridae</taxon>
        <taxon>Pentapetalae</taxon>
        <taxon>rosids</taxon>
        <taxon>fabids</taxon>
        <taxon>Malpighiales</taxon>
        <taxon>Euphorbiaceae</taxon>
        <taxon>Crotonoideae</taxon>
        <taxon>Micrandreae</taxon>
        <taxon>Hevea</taxon>
    </lineage>
</organism>
<keyword evidence="16" id="KW-1185">Reference proteome</keyword>
<evidence type="ECO:0000256" key="2">
    <source>
        <dbReference type="ARBA" id="ARBA00012513"/>
    </source>
</evidence>
<reference evidence="15 16" key="1">
    <citation type="journal article" date="2020" name="Mol. Plant">
        <title>The Chromosome-Based Rubber Tree Genome Provides New Insights into Spurge Genome Evolution and Rubber Biosynthesis.</title>
        <authorList>
            <person name="Liu J."/>
            <person name="Shi C."/>
            <person name="Shi C.C."/>
            <person name="Li W."/>
            <person name="Zhang Q.J."/>
            <person name="Zhang Y."/>
            <person name="Li K."/>
            <person name="Lu H.F."/>
            <person name="Shi C."/>
            <person name="Zhu S.T."/>
            <person name="Xiao Z.Y."/>
            <person name="Nan H."/>
            <person name="Yue Y."/>
            <person name="Zhu X.G."/>
            <person name="Wu Y."/>
            <person name="Hong X.N."/>
            <person name="Fan G.Y."/>
            <person name="Tong Y."/>
            <person name="Zhang D."/>
            <person name="Mao C.L."/>
            <person name="Liu Y.L."/>
            <person name="Hao S.J."/>
            <person name="Liu W.Q."/>
            <person name="Lv M.Q."/>
            <person name="Zhang H.B."/>
            <person name="Liu Y."/>
            <person name="Hu-Tang G.R."/>
            <person name="Wang J.P."/>
            <person name="Wang J.H."/>
            <person name="Sun Y.H."/>
            <person name="Ni S.B."/>
            <person name="Chen W.B."/>
            <person name="Zhang X.C."/>
            <person name="Jiao Y.N."/>
            <person name="Eichler E.E."/>
            <person name="Li G.H."/>
            <person name="Liu X."/>
            <person name="Gao L.Z."/>
        </authorList>
    </citation>
    <scope>NUCLEOTIDE SEQUENCE [LARGE SCALE GENOMIC DNA]</scope>
    <source>
        <strain evidence="16">cv. GT1</strain>
        <tissue evidence="15">Leaf</tissue>
    </source>
</reference>
<dbReference type="GO" id="GO:0004674">
    <property type="term" value="F:protein serine/threonine kinase activity"/>
    <property type="evidence" value="ECO:0007669"/>
    <property type="project" value="UniProtKB-KW"/>
</dbReference>
<evidence type="ECO:0000256" key="3">
    <source>
        <dbReference type="ARBA" id="ARBA00022475"/>
    </source>
</evidence>
<evidence type="ECO:0000256" key="13">
    <source>
        <dbReference type="ARBA" id="ARBA00048679"/>
    </source>
</evidence>
<evidence type="ECO:0000313" key="16">
    <source>
        <dbReference type="Proteomes" id="UP000467840"/>
    </source>
</evidence>
<dbReference type="EMBL" id="JAAGAX010000010">
    <property type="protein sequence ID" value="KAF2301265.1"/>
    <property type="molecule type" value="Genomic_DNA"/>
</dbReference>
<comment type="catalytic activity">
    <reaction evidence="12">
        <text>L-threonyl-[protein] + ATP = O-phospho-L-threonyl-[protein] + ADP + H(+)</text>
        <dbReference type="Rhea" id="RHEA:46608"/>
        <dbReference type="Rhea" id="RHEA-COMP:11060"/>
        <dbReference type="Rhea" id="RHEA-COMP:11605"/>
        <dbReference type="ChEBI" id="CHEBI:15378"/>
        <dbReference type="ChEBI" id="CHEBI:30013"/>
        <dbReference type="ChEBI" id="CHEBI:30616"/>
        <dbReference type="ChEBI" id="CHEBI:61977"/>
        <dbReference type="ChEBI" id="CHEBI:456216"/>
        <dbReference type="EC" id="2.7.11.1"/>
    </reaction>
</comment>
<dbReference type="Gene3D" id="1.10.510.10">
    <property type="entry name" value="Transferase(Phosphotransferase) domain 1"/>
    <property type="match status" value="1"/>
</dbReference>
<evidence type="ECO:0000259" key="14">
    <source>
        <dbReference type="PROSITE" id="PS50011"/>
    </source>
</evidence>
<evidence type="ECO:0000313" key="15">
    <source>
        <dbReference type="EMBL" id="KAF2301265.1"/>
    </source>
</evidence>
<keyword evidence="3" id="KW-1003">Cell membrane</keyword>
<evidence type="ECO:0000256" key="10">
    <source>
        <dbReference type="ARBA" id="ARBA00022989"/>
    </source>
</evidence>
<comment type="catalytic activity">
    <reaction evidence="13">
        <text>L-seryl-[protein] + ATP = O-phospho-L-seryl-[protein] + ADP + H(+)</text>
        <dbReference type="Rhea" id="RHEA:17989"/>
        <dbReference type="Rhea" id="RHEA-COMP:9863"/>
        <dbReference type="Rhea" id="RHEA-COMP:11604"/>
        <dbReference type="ChEBI" id="CHEBI:15378"/>
        <dbReference type="ChEBI" id="CHEBI:29999"/>
        <dbReference type="ChEBI" id="CHEBI:30616"/>
        <dbReference type="ChEBI" id="CHEBI:83421"/>
        <dbReference type="ChEBI" id="CHEBI:456216"/>
        <dbReference type="EC" id="2.7.11.1"/>
    </reaction>
</comment>
<evidence type="ECO:0000256" key="12">
    <source>
        <dbReference type="ARBA" id="ARBA00047899"/>
    </source>
</evidence>
<evidence type="ECO:0000256" key="4">
    <source>
        <dbReference type="ARBA" id="ARBA00022527"/>
    </source>
</evidence>
<comment type="caution">
    <text evidence="15">The sequence shown here is derived from an EMBL/GenBank/DDBJ whole genome shotgun (WGS) entry which is preliminary data.</text>
</comment>
<evidence type="ECO:0000256" key="1">
    <source>
        <dbReference type="ARBA" id="ARBA00004162"/>
    </source>
</evidence>
<protein>
    <recommendedName>
        <fullName evidence="2">non-specific serine/threonine protein kinase</fullName>
        <ecNumber evidence="2">2.7.11.1</ecNumber>
    </recommendedName>
</protein>
<keyword evidence="9" id="KW-0067">ATP-binding</keyword>
<evidence type="ECO:0000256" key="7">
    <source>
        <dbReference type="ARBA" id="ARBA00022741"/>
    </source>
</evidence>
<dbReference type="EC" id="2.7.11.1" evidence="2"/>